<evidence type="ECO:0000256" key="9">
    <source>
        <dbReference type="ARBA" id="ARBA00022741"/>
    </source>
</evidence>
<feature type="signal peptide" evidence="17">
    <location>
        <begin position="1"/>
        <end position="27"/>
    </location>
</feature>
<dbReference type="SUPFAM" id="SSF102114">
    <property type="entry name" value="Radical SAM enzymes"/>
    <property type="match status" value="1"/>
</dbReference>
<dbReference type="Gene3D" id="3.40.50.360">
    <property type="match status" value="1"/>
</dbReference>
<evidence type="ECO:0000256" key="15">
    <source>
        <dbReference type="SAM" id="MobiDB-lite"/>
    </source>
</evidence>
<dbReference type="Proteomes" id="UP001363151">
    <property type="component" value="Unassembled WGS sequence"/>
</dbReference>
<evidence type="ECO:0000256" key="17">
    <source>
        <dbReference type="SAM" id="SignalP"/>
    </source>
</evidence>
<keyword evidence="5" id="KW-0004">4Fe-4S</keyword>
<dbReference type="PRINTS" id="PR00369">
    <property type="entry name" value="FLAVODOXIN"/>
</dbReference>
<dbReference type="SFLD" id="SFLDG01071">
    <property type="entry name" value="tRNA_wybutosine-synthesizing"/>
    <property type="match status" value="1"/>
</dbReference>
<evidence type="ECO:0000256" key="10">
    <source>
        <dbReference type="ARBA" id="ARBA00023004"/>
    </source>
</evidence>
<dbReference type="InterPro" id="IPR001094">
    <property type="entry name" value="Flavdoxin-like"/>
</dbReference>
<evidence type="ECO:0000256" key="5">
    <source>
        <dbReference type="ARBA" id="ARBA00022485"/>
    </source>
</evidence>
<dbReference type="Pfam" id="PF00258">
    <property type="entry name" value="Flavodoxin_1"/>
    <property type="match status" value="1"/>
</dbReference>
<sequence>MMATRAPKHSLLLAASVVAAAAAAARAAATSSSGGASYAHLYESGVVTAYARAVLFGVVWALSLYVAYLVSKRPAPKAPPPVSPPPRAAVDVAPAGESAFLAAAPPVLVVYASVTGTSRGYALRLRDALARAGRRSTLVDACDEAFPLDPWDELLNGASRDCAVLVSTQGGGACPPRAAHIFEAALDDLAHDHRVGTAALRGRRFGVLGCGSTAYEPAVFCAAAKKCERALRKLGASRVASAALDDCDGARDAAYGAWEARVAATFAKPSPLLARAGGLTRQQRKKVAAPRALEPVAPGSDDGGSESDEEAPAPSGVADLEELGPGLESRADEEAAALGLRPPKDMVTPAQAKALKKEGYKLIGSHSAVKLCRWTKHQLRGRGGCYKHTFYGITSYQCMEATPSLACANKCVFCWRHHKNPVGTSWKWKADDPEAIVAEAVDLHVAMIKECRGVPGVVDWRWRDAHTVRHCALSLVGEPIMYPRINELLGELHGRRISTFLVTNAQFPEAIRTLRPVTQLYVSVDAPNEADLVEVDRPLFGDAWDRLRASLVLLREKRQRTVARLTLVKGHNERDVAGYAGLVALGEPTLVEVKGVTFCGKSDASDLTMENCPWHHEVVAFCEALAAALAANHPGAPEYRIACSHKHSVSVLLARVDQLATLDDSGAVVSWNTWIDYDKFHDLERAHAATGAPFGVEDYAVPAPPWALFGAAEDGFDPVDTRVYKKKANGKSR</sequence>
<evidence type="ECO:0000256" key="7">
    <source>
        <dbReference type="ARBA" id="ARBA00022694"/>
    </source>
</evidence>
<dbReference type="CDD" id="cd01335">
    <property type="entry name" value="Radical_SAM"/>
    <property type="match status" value="1"/>
</dbReference>
<dbReference type="InterPro" id="IPR058240">
    <property type="entry name" value="rSAM_sf"/>
</dbReference>
<keyword evidence="16" id="KW-0472">Membrane</keyword>
<dbReference type="EC" id="4.1.3.44" evidence="4"/>
<evidence type="ECO:0000256" key="6">
    <source>
        <dbReference type="ARBA" id="ARBA00022691"/>
    </source>
</evidence>
<dbReference type="SUPFAM" id="SSF52218">
    <property type="entry name" value="Flavoproteins"/>
    <property type="match status" value="1"/>
</dbReference>
<comment type="function">
    <text evidence="13">Probable component of the wybutosine biosynthesis pathway. Wybutosine is a hyper modified guanosine with a tricyclic base found at the 3'-position adjacent to the anticodon of eukaryotic phenylalanine tRNA. Catalyzes the condensation of N-methylguanine with 2 carbon atoms from pyruvate to form the tricyclic 4-demethylwyosine, an intermediate in wybutosine biosynthesis.</text>
</comment>
<dbReference type="InterPro" id="IPR007197">
    <property type="entry name" value="rSAM"/>
</dbReference>
<dbReference type="SFLD" id="SFLDS00029">
    <property type="entry name" value="Radical_SAM"/>
    <property type="match status" value="1"/>
</dbReference>
<evidence type="ECO:0000256" key="11">
    <source>
        <dbReference type="ARBA" id="ARBA00023014"/>
    </source>
</evidence>
<keyword evidence="7" id="KW-0819">tRNA processing</keyword>
<keyword evidence="6" id="KW-0949">S-adenosyl-L-methionine</keyword>
<keyword evidence="8" id="KW-0479">Metal-binding</keyword>
<dbReference type="InterPro" id="IPR034556">
    <property type="entry name" value="tRNA_wybutosine-synthase"/>
</dbReference>
<reference evidence="19 20" key="1">
    <citation type="submission" date="2024-03" db="EMBL/GenBank/DDBJ databases">
        <title>Aureococcus anophagefferens CCMP1851 and Kratosvirus quantuckense: Draft genome of a second virus-susceptible host strain in the model system.</title>
        <authorList>
            <person name="Chase E."/>
            <person name="Truchon A.R."/>
            <person name="Schepens W."/>
            <person name="Wilhelm S.W."/>
        </authorList>
    </citation>
    <scope>NUCLEOTIDE SEQUENCE [LARGE SCALE GENOMIC DNA]</scope>
    <source>
        <strain evidence="19 20">CCMP1851</strain>
    </source>
</reference>
<keyword evidence="10" id="KW-0408">Iron</keyword>
<keyword evidence="17" id="KW-0732">Signal</keyword>
<feature type="region of interest" description="Disordered" evidence="15">
    <location>
        <begin position="277"/>
        <end position="321"/>
    </location>
</feature>
<evidence type="ECO:0000313" key="20">
    <source>
        <dbReference type="Proteomes" id="UP001363151"/>
    </source>
</evidence>
<evidence type="ECO:0000256" key="16">
    <source>
        <dbReference type="SAM" id="Phobius"/>
    </source>
</evidence>
<dbReference type="Pfam" id="PF04055">
    <property type="entry name" value="Radical_SAM"/>
    <property type="match status" value="1"/>
</dbReference>
<gene>
    <name evidence="19" type="primary">TYW1</name>
    <name evidence="19" type="ORF">SO694_00191029</name>
</gene>
<evidence type="ECO:0000313" key="19">
    <source>
        <dbReference type="EMBL" id="KAK7234627.1"/>
    </source>
</evidence>
<dbReference type="InterPro" id="IPR013785">
    <property type="entry name" value="Aldolase_TIM"/>
</dbReference>
<comment type="cofactor">
    <cofactor evidence="1">
        <name>[4Fe-4S] cluster</name>
        <dbReference type="ChEBI" id="CHEBI:49883"/>
    </cofactor>
</comment>
<proteinExistence type="inferred from homology"/>
<comment type="pathway">
    <text evidence="2">tRNA modification; wybutosine-tRNA(Phe) biosynthesis.</text>
</comment>
<evidence type="ECO:0000256" key="1">
    <source>
        <dbReference type="ARBA" id="ARBA00001966"/>
    </source>
</evidence>
<dbReference type="PANTHER" id="PTHR13930">
    <property type="entry name" value="S-ADENOSYL-L-METHIONINE-DEPENDENT TRNA 4-DEMETHYLWYOSINE SYNTHASE"/>
    <property type="match status" value="1"/>
</dbReference>
<comment type="similarity">
    <text evidence="3">Belongs to the TYW1 family.</text>
</comment>
<evidence type="ECO:0000256" key="2">
    <source>
        <dbReference type="ARBA" id="ARBA00004797"/>
    </source>
</evidence>
<protein>
    <recommendedName>
        <fullName evidence="4">tRNA 4-demethylwyosine synthase (AdoMet-dependent)</fullName>
        <ecNumber evidence="4">4.1.3.44</ecNumber>
    </recommendedName>
</protein>
<keyword evidence="16" id="KW-0812">Transmembrane</keyword>
<keyword evidence="9" id="KW-0547">Nucleotide-binding</keyword>
<evidence type="ECO:0000256" key="12">
    <source>
        <dbReference type="ARBA" id="ARBA00023239"/>
    </source>
</evidence>
<name>A0ABR1FP27_AURAN</name>
<comment type="catalytic activity">
    <reaction evidence="14">
        <text>N(1)-methylguanosine(37) in tRNA(Phe) + pyruvate + S-adenosyl-L-methionine = 4-demethylwyosine(37) in tRNA(Phe) + 5'-deoxyadenosine + L-methionine + CO2 + H2O</text>
        <dbReference type="Rhea" id="RHEA:36347"/>
        <dbReference type="Rhea" id="RHEA-COMP:10164"/>
        <dbReference type="Rhea" id="RHEA-COMP:10165"/>
        <dbReference type="ChEBI" id="CHEBI:15361"/>
        <dbReference type="ChEBI" id="CHEBI:15377"/>
        <dbReference type="ChEBI" id="CHEBI:16526"/>
        <dbReference type="ChEBI" id="CHEBI:17319"/>
        <dbReference type="ChEBI" id="CHEBI:57844"/>
        <dbReference type="ChEBI" id="CHEBI:59789"/>
        <dbReference type="ChEBI" id="CHEBI:64315"/>
        <dbReference type="ChEBI" id="CHEBI:73542"/>
        <dbReference type="EC" id="4.1.3.44"/>
    </reaction>
</comment>
<evidence type="ECO:0000259" key="18">
    <source>
        <dbReference type="PROSITE" id="PS50902"/>
    </source>
</evidence>
<dbReference type="InterPro" id="IPR008254">
    <property type="entry name" value="Flavodoxin/NO_synth"/>
</dbReference>
<evidence type="ECO:0000256" key="13">
    <source>
        <dbReference type="ARBA" id="ARBA00025368"/>
    </source>
</evidence>
<dbReference type="SFLD" id="SFLDF00284">
    <property type="entry name" value="tRNA_wybutosine-synthesizing"/>
    <property type="match status" value="1"/>
</dbReference>
<feature type="transmembrane region" description="Helical" evidence="16">
    <location>
        <begin position="51"/>
        <end position="70"/>
    </location>
</feature>
<comment type="caution">
    <text evidence="19">The sequence shown here is derived from an EMBL/GenBank/DDBJ whole genome shotgun (WGS) entry which is preliminary data.</text>
</comment>
<feature type="domain" description="Flavodoxin-like" evidence="18">
    <location>
        <begin position="107"/>
        <end position="263"/>
    </location>
</feature>
<dbReference type="Pfam" id="PF08608">
    <property type="entry name" value="Wyosine_form"/>
    <property type="match status" value="1"/>
</dbReference>
<evidence type="ECO:0000256" key="14">
    <source>
        <dbReference type="ARBA" id="ARBA00049466"/>
    </source>
</evidence>
<keyword evidence="11" id="KW-0411">Iron-sulfur</keyword>
<dbReference type="PANTHER" id="PTHR13930:SF0">
    <property type="entry name" value="S-ADENOSYL-L-METHIONINE-DEPENDENT TRNA 4-DEMETHYLWYOSINE SYNTHASE TYW1-RELATED"/>
    <property type="match status" value="1"/>
</dbReference>
<dbReference type="EMBL" id="JBBJCI010000316">
    <property type="protein sequence ID" value="KAK7234627.1"/>
    <property type="molecule type" value="Genomic_DNA"/>
</dbReference>
<keyword evidence="16" id="KW-1133">Transmembrane helix</keyword>
<organism evidence="19 20">
    <name type="scientific">Aureococcus anophagefferens</name>
    <name type="common">Harmful bloom alga</name>
    <dbReference type="NCBI Taxonomy" id="44056"/>
    <lineage>
        <taxon>Eukaryota</taxon>
        <taxon>Sar</taxon>
        <taxon>Stramenopiles</taxon>
        <taxon>Ochrophyta</taxon>
        <taxon>Pelagophyceae</taxon>
        <taxon>Pelagomonadales</taxon>
        <taxon>Pelagomonadaceae</taxon>
        <taxon>Aureococcus</taxon>
    </lineage>
</organism>
<evidence type="ECO:0000256" key="3">
    <source>
        <dbReference type="ARBA" id="ARBA00010115"/>
    </source>
</evidence>
<evidence type="ECO:0000256" key="8">
    <source>
        <dbReference type="ARBA" id="ARBA00022723"/>
    </source>
</evidence>
<feature type="chain" id="PRO_5047364129" description="tRNA 4-demethylwyosine synthase (AdoMet-dependent)" evidence="17">
    <location>
        <begin position="28"/>
        <end position="733"/>
    </location>
</feature>
<dbReference type="InterPro" id="IPR013917">
    <property type="entry name" value="tRNA_wybutosine-synth"/>
</dbReference>
<dbReference type="Gene3D" id="3.20.20.70">
    <property type="entry name" value="Aldolase class I"/>
    <property type="match status" value="1"/>
</dbReference>
<keyword evidence="20" id="KW-1185">Reference proteome</keyword>
<dbReference type="InterPro" id="IPR029039">
    <property type="entry name" value="Flavoprotein-like_sf"/>
</dbReference>
<keyword evidence="12" id="KW-0456">Lyase</keyword>
<dbReference type="PROSITE" id="PS50902">
    <property type="entry name" value="FLAVODOXIN_LIKE"/>
    <property type="match status" value="1"/>
</dbReference>
<evidence type="ECO:0000256" key="4">
    <source>
        <dbReference type="ARBA" id="ARBA00012821"/>
    </source>
</evidence>
<accession>A0ABR1FP27</accession>